<proteinExistence type="predicted"/>
<evidence type="ECO:0000313" key="5">
    <source>
        <dbReference type="Proteomes" id="UP000284472"/>
    </source>
</evidence>
<organism evidence="2 5">
    <name type="scientific">Mediterraneibacter gnavus</name>
    <name type="common">Ruminococcus gnavus</name>
    <dbReference type="NCBI Taxonomy" id="33038"/>
    <lineage>
        <taxon>Bacteria</taxon>
        <taxon>Bacillati</taxon>
        <taxon>Bacillota</taxon>
        <taxon>Clostridia</taxon>
        <taxon>Lachnospirales</taxon>
        <taxon>Lachnospiraceae</taxon>
        <taxon>Mediterraneibacter</taxon>
    </lineage>
</organism>
<evidence type="ECO:0000313" key="6">
    <source>
        <dbReference type="Proteomes" id="UP000286137"/>
    </source>
</evidence>
<gene>
    <name evidence="3" type="ORF">DW243_18275</name>
    <name evidence="2" type="ORF">DW812_18885</name>
    <name evidence="1" type="ORF">DWY88_15460</name>
</gene>
<sequence>MPFELPNDIVITNHANLKWSYSLERHIANWKQIGEGVVSLAAIIAIILLIADNTTGVGFADDGALAPLFAYVTSKLPALGDMLQRLFPKLGELCTG</sequence>
<protein>
    <submittedName>
        <fullName evidence="2">Uncharacterized protein</fullName>
    </submittedName>
</protein>
<dbReference type="EMBL" id="QRIS01000071">
    <property type="protein sequence ID" value="RHG77851.1"/>
    <property type="molecule type" value="Genomic_DNA"/>
</dbReference>
<dbReference type="RefSeq" id="WP_118014280.1">
    <property type="nucleotide sequence ID" value="NZ_BAABXJ010000001.1"/>
</dbReference>
<reference evidence="4 5" key="1">
    <citation type="submission" date="2018-08" db="EMBL/GenBank/DDBJ databases">
        <title>A genome reference for cultivated species of the human gut microbiota.</title>
        <authorList>
            <person name="Zou Y."/>
            <person name="Xue W."/>
            <person name="Luo G."/>
        </authorList>
    </citation>
    <scope>NUCLEOTIDE SEQUENCE [LARGE SCALE GENOMIC DNA]</scope>
    <source>
        <strain evidence="1 6">AF27-4BH</strain>
        <strain evidence="3 4">AM21-18</strain>
        <strain evidence="2 5">AM32-6</strain>
    </source>
</reference>
<evidence type="ECO:0000313" key="2">
    <source>
        <dbReference type="EMBL" id="RHC98102.1"/>
    </source>
</evidence>
<dbReference type="EMBL" id="QRTJ01000044">
    <property type="protein sequence ID" value="RGQ61168.1"/>
    <property type="molecule type" value="Genomic_DNA"/>
</dbReference>
<name>A0A414CSD1_MEDGN</name>
<accession>A0A414CSD1</accession>
<evidence type="ECO:0000313" key="4">
    <source>
        <dbReference type="Proteomes" id="UP000283981"/>
    </source>
</evidence>
<dbReference type="Proteomes" id="UP000284472">
    <property type="component" value="Unassembled WGS sequence"/>
</dbReference>
<dbReference type="AlphaFoldDB" id="A0A414CSD1"/>
<dbReference type="EMBL" id="QSIR01000081">
    <property type="protein sequence ID" value="RHC98102.1"/>
    <property type="molecule type" value="Genomic_DNA"/>
</dbReference>
<evidence type="ECO:0000313" key="1">
    <source>
        <dbReference type="EMBL" id="RGQ61168.1"/>
    </source>
</evidence>
<dbReference type="Proteomes" id="UP000286137">
    <property type="component" value="Unassembled WGS sequence"/>
</dbReference>
<comment type="caution">
    <text evidence="2">The sequence shown here is derived from an EMBL/GenBank/DDBJ whole genome shotgun (WGS) entry which is preliminary data.</text>
</comment>
<dbReference type="Proteomes" id="UP000283981">
    <property type="component" value="Unassembled WGS sequence"/>
</dbReference>
<evidence type="ECO:0000313" key="3">
    <source>
        <dbReference type="EMBL" id="RHG77851.1"/>
    </source>
</evidence>